<gene>
    <name evidence="2" type="ORF">PCOR1329_LOCUS38298</name>
</gene>
<dbReference type="Proteomes" id="UP001189429">
    <property type="component" value="Unassembled WGS sequence"/>
</dbReference>
<feature type="compositionally biased region" description="Low complexity" evidence="1">
    <location>
        <begin position="129"/>
        <end position="140"/>
    </location>
</feature>
<proteinExistence type="predicted"/>
<evidence type="ECO:0000256" key="1">
    <source>
        <dbReference type="SAM" id="MobiDB-lite"/>
    </source>
</evidence>
<sequence>MGPRAPSCSLALPRKPPAFDPSCPECDGLLTELQGLGHQRGAHGRQRRVPPTFGLGARGPAWSRKEDAVRARKPEPEGLGGFGEDPAGPEPTAGPSAEAPATPRPPLEENAPHRPGGDGPEGPEPTAGPPAKAAAPGRPRSAGDRASRAVGAARAAVIALRAKAIGTASV</sequence>
<organism evidence="2 3">
    <name type="scientific">Prorocentrum cordatum</name>
    <dbReference type="NCBI Taxonomy" id="2364126"/>
    <lineage>
        <taxon>Eukaryota</taxon>
        <taxon>Sar</taxon>
        <taxon>Alveolata</taxon>
        <taxon>Dinophyceae</taxon>
        <taxon>Prorocentrales</taxon>
        <taxon>Prorocentraceae</taxon>
        <taxon>Prorocentrum</taxon>
    </lineage>
</organism>
<feature type="compositionally biased region" description="Basic and acidic residues" evidence="1">
    <location>
        <begin position="106"/>
        <end position="116"/>
    </location>
</feature>
<evidence type="ECO:0008006" key="4">
    <source>
        <dbReference type="Google" id="ProtNLM"/>
    </source>
</evidence>
<evidence type="ECO:0000313" key="3">
    <source>
        <dbReference type="Proteomes" id="UP001189429"/>
    </source>
</evidence>
<evidence type="ECO:0000313" key="2">
    <source>
        <dbReference type="EMBL" id="CAK0844134.1"/>
    </source>
</evidence>
<reference evidence="2" key="1">
    <citation type="submission" date="2023-10" db="EMBL/GenBank/DDBJ databases">
        <authorList>
            <person name="Chen Y."/>
            <person name="Shah S."/>
            <person name="Dougan E. K."/>
            <person name="Thang M."/>
            <person name="Chan C."/>
        </authorList>
    </citation>
    <scope>NUCLEOTIDE SEQUENCE [LARGE SCALE GENOMIC DNA]</scope>
</reference>
<name>A0ABN9TEB8_9DINO</name>
<feature type="compositionally biased region" description="Basic and acidic residues" evidence="1">
    <location>
        <begin position="63"/>
        <end position="76"/>
    </location>
</feature>
<accession>A0ABN9TEB8</accession>
<feature type="region of interest" description="Disordered" evidence="1">
    <location>
        <begin position="1"/>
        <end position="23"/>
    </location>
</feature>
<dbReference type="EMBL" id="CAUYUJ010014636">
    <property type="protein sequence ID" value="CAK0844134.1"/>
    <property type="molecule type" value="Genomic_DNA"/>
</dbReference>
<protein>
    <recommendedName>
        <fullName evidence="4">C2H2-type domain-containing protein</fullName>
    </recommendedName>
</protein>
<comment type="caution">
    <text evidence="2">The sequence shown here is derived from an EMBL/GenBank/DDBJ whole genome shotgun (WGS) entry which is preliminary data.</text>
</comment>
<feature type="region of interest" description="Disordered" evidence="1">
    <location>
        <begin position="37"/>
        <end position="152"/>
    </location>
</feature>
<keyword evidence="3" id="KW-1185">Reference proteome</keyword>